<dbReference type="SUPFAM" id="SSF55120">
    <property type="entry name" value="Pseudouridine synthase"/>
    <property type="match status" value="1"/>
</dbReference>
<feature type="region of interest" description="Disordered" evidence="4">
    <location>
        <begin position="123"/>
        <end position="151"/>
    </location>
</feature>
<keyword evidence="3" id="KW-0413">Isomerase</keyword>
<dbReference type="Proteomes" id="UP000799536">
    <property type="component" value="Unassembled WGS sequence"/>
</dbReference>
<reference evidence="6" key="1">
    <citation type="journal article" date="2020" name="Stud. Mycol.">
        <title>101 Dothideomycetes genomes: a test case for predicting lifestyles and emergence of pathogens.</title>
        <authorList>
            <person name="Haridas S."/>
            <person name="Albert R."/>
            <person name="Binder M."/>
            <person name="Bloem J."/>
            <person name="Labutti K."/>
            <person name="Salamov A."/>
            <person name="Andreopoulos B."/>
            <person name="Baker S."/>
            <person name="Barry K."/>
            <person name="Bills G."/>
            <person name="Bluhm B."/>
            <person name="Cannon C."/>
            <person name="Castanera R."/>
            <person name="Culley D."/>
            <person name="Daum C."/>
            <person name="Ezra D."/>
            <person name="Gonzalez J."/>
            <person name="Henrissat B."/>
            <person name="Kuo A."/>
            <person name="Liang C."/>
            <person name="Lipzen A."/>
            <person name="Lutzoni F."/>
            <person name="Magnuson J."/>
            <person name="Mondo S."/>
            <person name="Nolan M."/>
            <person name="Ohm R."/>
            <person name="Pangilinan J."/>
            <person name="Park H.-J."/>
            <person name="Ramirez L."/>
            <person name="Alfaro M."/>
            <person name="Sun H."/>
            <person name="Tritt A."/>
            <person name="Yoshinaga Y."/>
            <person name="Zwiers L.-H."/>
            <person name="Turgeon B."/>
            <person name="Goodwin S."/>
            <person name="Spatafora J."/>
            <person name="Crous P."/>
            <person name="Grigoriev I."/>
        </authorList>
    </citation>
    <scope>NUCLEOTIDE SEQUENCE</scope>
    <source>
        <strain evidence="6">ATCC 74209</strain>
    </source>
</reference>
<dbReference type="EMBL" id="ML994115">
    <property type="protein sequence ID" value="KAF2198829.1"/>
    <property type="molecule type" value="Genomic_DNA"/>
</dbReference>
<organism evidence="6 7">
    <name type="scientific">Delitschia confertaspora ATCC 74209</name>
    <dbReference type="NCBI Taxonomy" id="1513339"/>
    <lineage>
        <taxon>Eukaryota</taxon>
        <taxon>Fungi</taxon>
        <taxon>Dikarya</taxon>
        <taxon>Ascomycota</taxon>
        <taxon>Pezizomycotina</taxon>
        <taxon>Dothideomycetes</taxon>
        <taxon>Pleosporomycetidae</taxon>
        <taxon>Pleosporales</taxon>
        <taxon>Delitschiaceae</taxon>
        <taxon>Delitschia</taxon>
    </lineage>
</organism>
<dbReference type="GO" id="GO:0005634">
    <property type="term" value="C:nucleus"/>
    <property type="evidence" value="ECO:0007669"/>
    <property type="project" value="TreeGrafter"/>
</dbReference>
<evidence type="ECO:0000256" key="1">
    <source>
        <dbReference type="ARBA" id="ARBA00009375"/>
    </source>
</evidence>
<dbReference type="Gene3D" id="3.30.70.580">
    <property type="entry name" value="Pseudouridine synthase I, catalytic domain, N-terminal subdomain"/>
    <property type="match status" value="1"/>
</dbReference>
<feature type="region of interest" description="Disordered" evidence="4">
    <location>
        <begin position="27"/>
        <end position="67"/>
    </location>
</feature>
<dbReference type="GO" id="GO:1990481">
    <property type="term" value="P:mRNA pseudouridine synthesis"/>
    <property type="evidence" value="ECO:0007669"/>
    <property type="project" value="TreeGrafter"/>
</dbReference>
<feature type="region of interest" description="Disordered" evidence="4">
    <location>
        <begin position="576"/>
        <end position="602"/>
    </location>
</feature>
<dbReference type="Gene3D" id="3.30.70.660">
    <property type="entry name" value="Pseudouridine synthase I, catalytic domain, C-terminal subdomain"/>
    <property type="match status" value="1"/>
</dbReference>
<proteinExistence type="inferred from homology"/>
<dbReference type="InterPro" id="IPR020097">
    <property type="entry name" value="PsdUridine_synth_TruA_a/b_dom"/>
</dbReference>
<gene>
    <name evidence="6" type="ORF">GQ43DRAFT_377726</name>
</gene>
<accession>A0A9P4JKJ0</accession>
<dbReference type="InterPro" id="IPR020095">
    <property type="entry name" value="PsdUridine_synth_TruA_C"/>
</dbReference>
<dbReference type="OrthoDB" id="25767at2759"/>
<dbReference type="GO" id="GO:0005737">
    <property type="term" value="C:cytoplasm"/>
    <property type="evidence" value="ECO:0007669"/>
    <property type="project" value="TreeGrafter"/>
</dbReference>
<dbReference type="GO" id="GO:0009982">
    <property type="term" value="F:pseudouridine synthase activity"/>
    <property type="evidence" value="ECO:0007669"/>
    <property type="project" value="InterPro"/>
</dbReference>
<dbReference type="Pfam" id="PF01416">
    <property type="entry name" value="PseudoU_synth_1"/>
    <property type="match status" value="1"/>
</dbReference>
<evidence type="ECO:0000313" key="7">
    <source>
        <dbReference type="Proteomes" id="UP000799536"/>
    </source>
</evidence>
<comment type="caution">
    <text evidence="6">The sequence shown here is derived from an EMBL/GenBank/DDBJ whole genome shotgun (WGS) entry which is preliminary data.</text>
</comment>
<dbReference type="InterPro" id="IPR020094">
    <property type="entry name" value="TruA/RsuA/RluB/E/F_N"/>
</dbReference>
<dbReference type="PANTHER" id="PTHR11142">
    <property type="entry name" value="PSEUDOURIDYLATE SYNTHASE"/>
    <property type="match status" value="1"/>
</dbReference>
<dbReference type="AlphaFoldDB" id="A0A9P4JKJ0"/>
<comment type="similarity">
    <text evidence="1">Belongs to the tRNA pseudouridine synthase TruA family.</text>
</comment>
<dbReference type="InterPro" id="IPR020103">
    <property type="entry name" value="PsdUridine_synth_cat_dom_sf"/>
</dbReference>
<protein>
    <submittedName>
        <fullName evidence="6">Pseudouridine synthase</fullName>
    </submittedName>
</protein>
<dbReference type="InterPro" id="IPR041707">
    <property type="entry name" value="Pus3-like"/>
</dbReference>
<dbReference type="CDD" id="cd02569">
    <property type="entry name" value="PseudoU_synth_ScPus3"/>
    <property type="match status" value="1"/>
</dbReference>
<feature type="domain" description="Pseudouridine synthase I TruA alpha/beta" evidence="5">
    <location>
        <begin position="319"/>
        <end position="447"/>
    </location>
</feature>
<sequence length="602" mass="67671">MGDQGEAYEGWSPQQLIQKIKELESKLQTQTSTTIVSPDPTPQPLETTPQDSITPLPYRKPPKQAPKTFDFSKYSTRLIALKFAYLGQRYNGFEHHKNNKTPLPTIEEEIWKALMKTRLINPTPVQEGEDTQGDRPKNSNRIPPEALERDGADVNWEGCEYSKCGRTDRGVSAFGQVIGIRVRSNRPAPKAAKPSAVMDAAQETEDISTGSEWRPLEPETEQQSESKEPPFDPIANELPYIQILNRVLPPDIRILAWCPNPPPDFSARFSCKERRYKYFFTNPCFTPVPGSSGLYPSQTPNADILREGWLDIEAMREGCRNLVGLHDFRNFCKIDVSKQITNFQRRIFHADIEEICPLSMPAFIGSNSLQQSTSSAEQPKIYAFVVHGSAFLWHQVRSLIAILFRVGQGLESPDLVKQLLDIKANPTRPKYEMASDAPLVLWDCIFPAKEEVQDSNDREHGYVDALNWIYVGDEGGEEKSGKAGIGRGKWGRGGVMDDLWEVWRGRKIEEILAGGLMDVVAAQGQGMRIREEDTKGAVSTARGVRVFEGADGGKSKGNYVQILDMERMERVEVMNDRYAKKKGWDPARPRGRGKEGEGNADE</sequence>
<keyword evidence="7" id="KW-1185">Reference proteome</keyword>
<name>A0A9P4JKJ0_9PLEO</name>
<dbReference type="InterPro" id="IPR001406">
    <property type="entry name" value="PsdUridine_synth_TruA"/>
</dbReference>
<feature type="compositionally biased region" description="Polar residues" evidence="4">
    <location>
        <begin position="44"/>
        <end position="53"/>
    </location>
</feature>
<dbReference type="HAMAP" id="MF_00171">
    <property type="entry name" value="TruA"/>
    <property type="match status" value="1"/>
</dbReference>
<evidence type="ECO:0000256" key="2">
    <source>
        <dbReference type="ARBA" id="ARBA00022694"/>
    </source>
</evidence>
<evidence type="ECO:0000256" key="4">
    <source>
        <dbReference type="SAM" id="MobiDB-lite"/>
    </source>
</evidence>
<dbReference type="GO" id="GO:0003723">
    <property type="term" value="F:RNA binding"/>
    <property type="evidence" value="ECO:0007669"/>
    <property type="project" value="InterPro"/>
</dbReference>
<evidence type="ECO:0000256" key="3">
    <source>
        <dbReference type="ARBA" id="ARBA00023235"/>
    </source>
</evidence>
<evidence type="ECO:0000313" key="6">
    <source>
        <dbReference type="EMBL" id="KAF2198829.1"/>
    </source>
</evidence>
<feature type="region of interest" description="Disordered" evidence="4">
    <location>
        <begin position="185"/>
        <end position="232"/>
    </location>
</feature>
<evidence type="ECO:0000259" key="5">
    <source>
        <dbReference type="Pfam" id="PF01416"/>
    </source>
</evidence>
<feature type="compositionally biased region" description="Polar residues" evidence="4">
    <location>
        <begin position="27"/>
        <end position="36"/>
    </location>
</feature>
<dbReference type="PANTHER" id="PTHR11142:SF5">
    <property type="entry name" value="TRNA PSEUDOURIDINE(38_39) SYNTHASE"/>
    <property type="match status" value="1"/>
</dbReference>
<dbReference type="GO" id="GO:0031119">
    <property type="term" value="P:tRNA pseudouridine synthesis"/>
    <property type="evidence" value="ECO:0007669"/>
    <property type="project" value="TreeGrafter"/>
</dbReference>
<keyword evidence="2" id="KW-0819">tRNA processing</keyword>